<dbReference type="InterPro" id="IPR020526">
    <property type="entry name" value="Ribosomal_cL38"/>
</dbReference>
<sequence>MSASTLFGSPIVVVPKPSLTLARPTSMGTCQGDVGLLIECSSRPQKKATKHHMKTRSKKTQPWDIRSKTTVYPSLPKLPPEWSLVSSADDVDATNASESPSSPARQAPVTS</sequence>
<protein>
    <recommendedName>
        <fullName evidence="4">50S ribosomal protein 6, chloroplastic</fullName>
    </recommendedName>
</protein>
<proteinExistence type="predicted"/>
<accession>A0AAV8TQT4</accession>
<feature type="region of interest" description="Disordered" evidence="1">
    <location>
        <begin position="44"/>
        <end position="111"/>
    </location>
</feature>
<gene>
    <name evidence="2" type="ORF">K2173_021138</name>
</gene>
<dbReference type="Proteomes" id="UP001159364">
    <property type="component" value="Linkage Group LG04"/>
</dbReference>
<keyword evidence="3" id="KW-1185">Reference proteome</keyword>
<dbReference type="GO" id="GO:0003735">
    <property type="term" value="F:structural constituent of ribosome"/>
    <property type="evidence" value="ECO:0007669"/>
    <property type="project" value="InterPro"/>
</dbReference>
<comment type="caution">
    <text evidence="2">The sequence shown here is derived from an EMBL/GenBank/DDBJ whole genome shotgun (WGS) entry which is preliminary data.</text>
</comment>
<dbReference type="Pfam" id="PF17257">
    <property type="entry name" value="DUF5323"/>
    <property type="match status" value="1"/>
</dbReference>
<evidence type="ECO:0000256" key="1">
    <source>
        <dbReference type="SAM" id="MobiDB-lite"/>
    </source>
</evidence>
<dbReference type="EMBL" id="JAIWQS010000004">
    <property type="protein sequence ID" value="KAJ8768198.1"/>
    <property type="molecule type" value="Genomic_DNA"/>
</dbReference>
<dbReference type="GO" id="GO:0009507">
    <property type="term" value="C:chloroplast"/>
    <property type="evidence" value="ECO:0007669"/>
    <property type="project" value="InterPro"/>
</dbReference>
<evidence type="ECO:0000313" key="3">
    <source>
        <dbReference type="Proteomes" id="UP001159364"/>
    </source>
</evidence>
<name>A0AAV8TQT4_9ROSI</name>
<dbReference type="AlphaFoldDB" id="A0AAV8TQT4"/>
<dbReference type="PANTHER" id="PTHR36798:SF2">
    <property type="entry name" value="LARGE RIBOSOMAL SUBUNIT PROTEIN CL38"/>
    <property type="match status" value="1"/>
</dbReference>
<evidence type="ECO:0008006" key="4">
    <source>
        <dbReference type="Google" id="ProtNLM"/>
    </source>
</evidence>
<evidence type="ECO:0000313" key="2">
    <source>
        <dbReference type="EMBL" id="KAJ8768198.1"/>
    </source>
</evidence>
<dbReference type="GO" id="GO:0005840">
    <property type="term" value="C:ribosome"/>
    <property type="evidence" value="ECO:0007669"/>
    <property type="project" value="InterPro"/>
</dbReference>
<feature type="compositionally biased region" description="Polar residues" evidence="1">
    <location>
        <begin position="94"/>
        <end position="111"/>
    </location>
</feature>
<reference evidence="2 3" key="1">
    <citation type="submission" date="2021-09" db="EMBL/GenBank/DDBJ databases">
        <title>Genomic insights and catalytic innovation underlie evolution of tropane alkaloids biosynthesis.</title>
        <authorList>
            <person name="Wang Y.-J."/>
            <person name="Tian T."/>
            <person name="Huang J.-P."/>
            <person name="Huang S.-X."/>
        </authorList>
    </citation>
    <scope>NUCLEOTIDE SEQUENCE [LARGE SCALE GENOMIC DNA]</scope>
    <source>
        <strain evidence="2">KIB-2018</strain>
        <tissue evidence="2">Leaf</tissue>
    </source>
</reference>
<dbReference type="GO" id="GO:0006412">
    <property type="term" value="P:translation"/>
    <property type="evidence" value="ECO:0007669"/>
    <property type="project" value="InterPro"/>
</dbReference>
<feature type="compositionally biased region" description="Basic residues" evidence="1">
    <location>
        <begin position="44"/>
        <end position="59"/>
    </location>
</feature>
<dbReference type="PANTHER" id="PTHR36798">
    <property type="entry name" value="50S RIBOSOMAL PROTEIN 6, CHLOROPLASTIC"/>
    <property type="match status" value="1"/>
</dbReference>
<dbReference type="GO" id="GO:0019843">
    <property type="term" value="F:rRNA binding"/>
    <property type="evidence" value="ECO:0007669"/>
    <property type="project" value="InterPro"/>
</dbReference>
<organism evidence="2 3">
    <name type="scientific">Erythroxylum novogranatense</name>
    <dbReference type="NCBI Taxonomy" id="1862640"/>
    <lineage>
        <taxon>Eukaryota</taxon>
        <taxon>Viridiplantae</taxon>
        <taxon>Streptophyta</taxon>
        <taxon>Embryophyta</taxon>
        <taxon>Tracheophyta</taxon>
        <taxon>Spermatophyta</taxon>
        <taxon>Magnoliopsida</taxon>
        <taxon>eudicotyledons</taxon>
        <taxon>Gunneridae</taxon>
        <taxon>Pentapetalae</taxon>
        <taxon>rosids</taxon>
        <taxon>fabids</taxon>
        <taxon>Malpighiales</taxon>
        <taxon>Erythroxylaceae</taxon>
        <taxon>Erythroxylum</taxon>
    </lineage>
</organism>